<feature type="transmembrane region" description="Helical" evidence="6">
    <location>
        <begin position="257"/>
        <end position="277"/>
    </location>
</feature>
<evidence type="ECO:0000256" key="1">
    <source>
        <dbReference type="ARBA" id="ARBA00004370"/>
    </source>
</evidence>
<dbReference type="PANTHER" id="PTHR10806">
    <property type="entry name" value="SIGNAL PEPTIDASE COMPLEX CATALYTIC SUBUNIT SEC11"/>
    <property type="match status" value="1"/>
</dbReference>
<dbReference type="GO" id="GO:0004252">
    <property type="term" value="F:serine-type endopeptidase activity"/>
    <property type="evidence" value="ECO:0007669"/>
    <property type="project" value="InterPro"/>
</dbReference>
<dbReference type="NCBIfam" id="TIGR02228">
    <property type="entry name" value="sigpep_I_arch"/>
    <property type="match status" value="1"/>
</dbReference>
<dbReference type="CDD" id="cd06530">
    <property type="entry name" value="S26_SPase_I"/>
    <property type="match status" value="1"/>
</dbReference>
<feature type="compositionally biased region" description="Acidic residues" evidence="5">
    <location>
        <begin position="212"/>
        <end position="221"/>
    </location>
</feature>
<keyword evidence="8" id="KW-1185">Reference proteome</keyword>
<dbReference type="OrthoDB" id="4822at2157"/>
<keyword evidence="2 6" id="KW-0812">Transmembrane</keyword>
<feature type="compositionally biased region" description="Acidic residues" evidence="5">
    <location>
        <begin position="373"/>
        <end position="384"/>
    </location>
</feature>
<dbReference type="PRINTS" id="PR00728">
    <property type="entry name" value="SIGNALPTASE"/>
</dbReference>
<evidence type="ECO:0000256" key="6">
    <source>
        <dbReference type="SAM" id="Phobius"/>
    </source>
</evidence>
<evidence type="ECO:0000256" key="3">
    <source>
        <dbReference type="ARBA" id="ARBA00022989"/>
    </source>
</evidence>
<dbReference type="GO" id="GO:0009003">
    <property type="term" value="F:signal peptidase activity"/>
    <property type="evidence" value="ECO:0007669"/>
    <property type="project" value="UniProtKB-EC"/>
</dbReference>
<feature type="region of interest" description="Disordered" evidence="5">
    <location>
        <begin position="284"/>
        <end position="351"/>
    </location>
</feature>
<keyword evidence="3 6" id="KW-1133">Transmembrane helix</keyword>
<feature type="compositionally biased region" description="Polar residues" evidence="5">
    <location>
        <begin position="329"/>
        <end position="351"/>
    </location>
</feature>
<dbReference type="PANTHER" id="PTHR10806:SF6">
    <property type="entry name" value="SIGNAL PEPTIDASE COMPLEX CATALYTIC SUBUNIT SEC11"/>
    <property type="match status" value="1"/>
</dbReference>
<accession>A0A343TMR7</accession>
<keyword evidence="4 6" id="KW-0472">Membrane</keyword>
<dbReference type="Proteomes" id="UP000263012">
    <property type="component" value="Chromosome"/>
</dbReference>
<dbReference type="GO" id="GO:0006465">
    <property type="term" value="P:signal peptide processing"/>
    <property type="evidence" value="ECO:0007669"/>
    <property type="project" value="InterPro"/>
</dbReference>
<evidence type="ECO:0000313" key="7">
    <source>
        <dbReference type="EMBL" id="AUX10389.1"/>
    </source>
</evidence>
<dbReference type="RefSeq" id="WP_119820579.1">
    <property type="nucleotide sequence ID" value="NZ_CP025066.1"/>
</dbReference>
<keyword evidence="7" id="KW-0378">Hydrolase</keyword>
<dbReference type="GeneID" id="37879131"/>
<proteinExistence type="predicted"/>
<dbReference type="InterPro" id="IPR019533">
    <property type="entry name" value="Peptidase_S26"/>
</dbReference>
<dbReference type="SUPFAM" id="SSF51306">
    <property type="entry name" value="LexA/Signal peptidase"/>
    <property type="match status" value="1"/>
</dbReference>
<dbReference type="EMBL" id="CP025066">
    <property type="protein sequence ID" value="AUX10389.1"/>
    <property type="molecule type" value="Genomic_DNA"/>
</dbReference>
<protein>
    <submittedName>
        <fullName evidence="7">Signal peptidase I</fullName>
        <ecNumber evidence="7">3.4.21.89</ecNumber>
    </submittedName>
</protein>
<feature type="compositionally biased region" description="Basic and acidic residues" evidence="5">
    <location>
        <begin position="475"/>
        <end position="488"/>
    </location>
</feature>
<comment type="subcellular location">
    <subcellularLocation>
        <location evidence="1">Membrane</location>
    </subcellularLocation>
</comment>
<gene>
    <name evidence="7" type="primary">lepB2</name>
    <name evidence="7" type="ORF">AArcSl_2774</name>
</gene>
<feature type="compositionally biased region" description="Low complexity" evidence="5">
    <location>
        <begin position="201"/>
        <end position="211"/>
    </location>
</feature>
<dbReference type="KEGG" id="hdf:AArcSl_2774"/>
<dbReference type="InterPro" id="IPR036286">
    <property type="entry name" value="LexA/Signal_pep-like_sf"/>
</dbReference>
<feature type="transmembrane region" description="Helical" evidence="6">
    <location>
        <begin position="12"/>
        <end position="36"/>
    </location>
</feature>
<dbReference type="AlphaFoldDB" id="A0A343TMR7"/>
<feature type="compositionally biased region" description="Acidic residues" evidence="5">
    <location>
        <begin position="430"/>
        <end position="459"/>
    </location>
</feature>
<evidence type="ECO:0000256" key="4">
    <source>
        <dbReference type="ARBA" id="ARBA00023136"/>
    </source>
</evidence>
<feature type="region of interest" description="Disordered" evidence="5">
    <location>
        <begin position="371"/>
        <end position="488"/>
    </location>
</feature>
<feature type="region of interest" description="Disordered" evidence="5">
    <location>
        <begin position="174"/>
        <end position="221"/>
    </location>
</feature>
<evidence type="ECO:0000256" key="2">
    <source>
        <dbReference type="ARBA" id="ARBA00022692"/>
    </source>
</evidence>
<dbReference type="EC" id="3.4.21.89" evidence="7"/>
<dbReference type="GO" id="GO:0016020">
    <property type="term" value="C:membrane"/>
    <property type="evidence" value="ECO:0007669"/>
    <property type="project" value="UniProtKB-SubCell"/>
</dbReference>
<organism evidence="7 8">
    <name type="scientific">Halalkaliarchaeum desulfuricum</name>
    <dbReference type="NCBI Taxonomy" id="2055893"/>
    <lineage>
        <taxon>Archaea</taxon>
        <taxon>Methanobacteriati</taxon>
        <taxon>Methanobacteriota</taxon>
        <taxon>Stenosarchaea group</taxon>
        <taxon>Halobacteria</taxon>
        <taxon>Halobacteriales</taxon>
        <taxon>Haloferacaceae</taxon>
        <taxon>Halalkaliarchaeum</taxon>
    </lineage>
</organism>
<name>A0A343TMR7_9EURY</name>
<evidence type="ECO:0000313" key="8">
    <source>
        <dbReference type="Proteomes" id="UP000263012"/>
    </source>
</evidence>
<reference evidence="8" key="1">
    <citation type="submission" date="2017-11" db="EMBL/GenBank/DDBJ databases">
        <title>Phenotypic and genomic properties of facultatively anaerobic sulfur-reducing natronoarchaea from hypersaline soda lakes.</title>
        <authorList>
            <person name="Sorokin D.Y."/>
            <person name="Kublanov I.V."/>
            <person name="Roman P."/>
            <person name="Sinninghe Damste J.S."/>
            <person name="Golyshin P.N."/>
            <person name="Rojo D."/>
            <person name="Ciordia S."/>
            <person name="Mena M.D.C."/>
            <person name="Ferrer M."/>
            <person name="Messina E."/>
            <person name="Smedile F."/>
            <person name="La Spada G."/>
            <person name="La Cono V."/>
            <person name="Yakimov M.M."/>
        </authorList>
    </citation>
    <scope>NUCLEOTIDE SEQUENCE [LARGE SCALE GENOMIC DNA]</scope>
    <source>
        <strain evidence="8">AArc-Sl</strain>
    </source>
</reference>
<evidence type="ECO:0000256" key="5">
    <source>
        <dbReference type="SAM" id="MobiDB-lite"/>
    </source>
</evidence>
<sequence length="488" mass="51732">MSLTRPTLRQVLNIVGLLLLLAIVIPFVIYAVPGIIGAEGGYVVLSGSMEPAISVGDVVIVDDVEAEAIQENDVITYVRGGEETPTTHRVVEVLEEDGQLAFRTQGDANDEPDATPVPAEQVNGKVILTFPYIGYVVEFANTPYGFAALVVVPFLLLVISELYTFFKGKREEMSETQSADSPEAADGPSDEAVDSSPPVPDDGTAAAAAGDTGEDGETDDDTIAITRTDLRLSLLLLIGIAIYSGWIVTLIQEPWSFAVAFASGIGVLLVGGMYYLAGTQELPAEPETGSVPDDPAMDSEQSDPSTSIDTGAGIAANGASDGAGVATERQATSQGNTAASDSRVISGTLRSETQEYPEVVVDSFRQLETMATTDDDWIVDDDETGGYHLVRNGTIYSRYVERSPDADGTDSDPGSPDSSEEVSEATNGEEPIDFLESESESELEPESELEEPESELEEPAESKGSDSAVNSEEPNVDRENKEGRPNAN</sequence>
<dbReference type="InterPro" id="IPR001733">
    <property type="entry name" value="Peptidase_S26B"/>
</dbReference>
<feature type="transmembrane region" description="Helical" evidence="6">
    <location>
        <begin position="232"/>
        <end position="251"/>
    </location>
</feature>
<feature type="transmembrane region" description="Helical" evidence="6">
    <location>
        <begin position="144"/>
        <end position="166"/>
    </location>
</feature>